<protein>
    <submittedName>
        <fullName evidence="1">Alpha/beta hydrolase-fold protein</fullName>
    </submittedName>
</protein>
<dbReference type="Gene3D" id="3.40.50.1820">
    <property type="entry name" value="alpha/beta hydrolase"/>
    <property type="match status" value="1"/>
</dbReference>
<dbReference type="InterPro" id="IPR050583">
    <property type="entry name" value="Mycobacterial_A85_antigen"/>
</dbReference>
<evidence type="ECO:0000313" key="1">
    <source>
        <dbReference type="EMBL" id="MCS0591216.1"/>
    </source>
</evidence>
<organism evidence="1 2">
    <name type="scientific">Massilia norwichensis</name>
    <dbReference type="NCBI Taxonomy" id="1442366"/>
    <lineage>
        <taxon>Bacteria</taxon>
        <taxon>Pseudomonadati</taxon>
        <taxon>Pseudomonadota</taxon>
        <taxon>Betaproteobacteria</taxon>
        <taxon>Burkholderiales</taxon>
        <taxon>Oxalobacteraceae</taxon>
        <taxon>Telluria group</taxon>
        <taxon>Massilia</taxon>
    </lineage>
</organism>
<sequence>MHRPGVTYRGTSHRFVLDSELLRNNPLGDPAARELFVYTPAHAPERLPLLVDLPGFNSAGPDHVVRRNIGENVPERLDRLIGSGAMPPVVVAFPDCMTSLGGNQYINSAGTGRYMDYLVDEVLPFVESRFGCGGPGRRGVFGKSSGGFGALRHGMARPDVWSAVSCNSGDMDFESVYRMGLYAAVRTLERFDYSVERFFACFDTADKATPDEKSCRMHLALAATYDPDPQAYRGIRLPCDLRTGQFDARRWDAWLAHDPVRAPEACLRNLQKLALLWIDCGVRDQYFLNLGARQFSRRLAQLDIAHVHQEYPDEHLDVDYRMDRFLPALAKALSQ</sequence>
<dbReference type="EMBL" id="JANUGX010000024">
    <property type="protein sequence ID" value="MCS0591216.1"/>
    <property type="molecule type" value="Genomic_DNA"/>
</dbReference>
<name>A0ABT2AAJ0_9BURK</name>
<keyword evidence="2" id="KW-1185">Reference proteome</keyword>
<dbReference type="PANTHER" id="PTHR48098">
    <property type="entry name" value="ENTEROCHELIN ESTERASE-RELATED"/>
    <property type="match status" value="1"/>
</dbReference>
<dbReference type="InterPro" id="IPR000801">
    <property type="entry name" value="Esterase-like"/>
</dbReference>
<comment type="caution">
    <text evidence="1">The sequence shown here is derived from an EMBL/GenBank/DDBJ whole genome shotgun (WGS) entry which is preliminary data.</text>
</comment>
<dbReference type="InterPro" id="IPR029058">
    <property type="entry name" value="AB_hydrolase_fold"/>
</dbReference>
<dbReference type="RefSeq" id="WP_258846983.1">
    <property type="nucleotide sequence ID" value="NZ_JANUGX010000024.1"/>
</dbReference>
<dbReference type="SUPFAM" id="SSF53474">
    <property type="entry name" value="alpha/beta-Hydrolases"/>
    <property type="match status" value="1"/>
</dbReference>
<dbReference type="PANTHER" id="PTHR48098:SF1">
    <property type="entry name" value="DIACYLGLYCEROL ACYLTRANSFERASE_MYCOLYLTRANSFERASE AG85A"/>
    <property type="match status" value="1"/>
</dbReference>
<reference evidence="1 2" key="1">
    <citation type="submission" date="2022-08" db="EMBL/GenBank/DDBJ databases">
        <title>Reclassification of Massilia species as members of the genera Telluria, Duganella, Pseudoduganella, Mokoshia gen. nov. and Zemynaea gen. nov. using orthogonal and non-orthogonal genome-based approaches.</title>
        <authorList>
            <person name="Bowman J.P."/>
        </authorList>
    </citation>
    <scope>NUCLEOTIDE SEQUENCE [LARGE SCALE GENOMIC DNA]</scope>
    <source>
        <strain evidence="1 2">LMG 28164</strain>
    </source>
</reference>
<gene>
    <name evidence="1" type="ORF">NX782_18670</name>
</gene>
<keyword evidence="1" id="KW-0378">Hydrolase</keyword>
<dbReference type="GO" id="GO:0016787">
    <property type="term" value="F:hydrolase activity"/>
    <property type="evidence" value="ECO:0007669"/>
    <property type="project" value="UniProtKB-KW"/>
</dbReference>
<proteinExistence type="predicted"/>
<dbReference type="Proteomes" id="UP001205560">
    <property type="component" value="Unassembled WGS sequence"/>
</dbReference>
<accession>A0ABT2AAJ0</accession>
<evidence type="ECO:0000313" key="2">
    <source>
        <dbReference type="Proteomes" id="UP001205560"/>
    </source>
</evidence>
<dbReference type="Pfam" id="PF00756">
    <property type="entry name" value="Esterase"/>
    <property type="match status" value="1"/>
</dbReference>